<geneLocation type="mitochondrion" evidence="1"/>
<name>A0A117NFT7_PICGL</name>
<dbReference type="EMBL" id="LKAM01000016">
    <property type="protein sequence ID" value="KUM45757.1"/>
    <property type="molecule type" value="Genomic_DNA"/>
</dbReference>
<evidence type="ECO:0000313" key="1">
    <source>
        <dbReference type="EMBL" id="KUM45757.1"/>
    </source>
</evidence>
<reference evidence="1" key="1">
    <citation type="journal article" date="2015" name="Genome Biol. Evol.">
        <title>Organellar Genomes of White Spruce (Picea glauca): Assembly and Annotation.</title>
        <authorList>
            <person name="Jackman S.D."/>
            <person name="Warren R.L."/>
            <person name="Gibb E.A."/>
            <person name="Vandervalk B.P."/>
            <person name="Mohamadi H."/>
            <person name="Chu J."/>
            <person name="Raymond A."/>
            <person name="Pleasance S."/>
            <person name="Coope R."/>
            <person name="Wildung M.R."/>
            <person name="Ritland C.E."/>
            <person name="Bousquet J."/>
            <person name="Jones S.J."/>
            <person name="Bohlmann J."/>
            <person name="Birol I."/>
        </authorList>
    </citation>
    <scope>NUCLEOTIDE SEQUENCE [LARGE SCALE GENOMIC DNA]</scope>
    <source>
        <tissue evidence="1">Flushing bud</tissue>
    </source>
</reference>
<proteinExistence type="predicted"/>
<dbReference type="AlphaFoldDB" id="A0A117NFT7"/>
<comment type="caution">
    <text evidence="1">The sequence shown here is derived from an EMBL/GenBank/DDBJ whole genome shotgun (WGS) entry which is preliminary data.</text>
</comment>
<sequence>MLLALDQKGLGHYLDMDLHLEHTEHLHPAGGLFIWITRTSIRISLTNIRIFSSLTKVWITKVRNC</sequence>
<accession>A0A117NFT7</accession>
<gene>
    <name evidence="1" type="ORF">ABT39_MTgene2323</name>
</gene>
<keyword evidence="1" id="KW-0496">Mitochondrion</keyword>
<organism evidence="1">
    <name type="scientific">Picea glauca</name>
    <name type="common">White spruce</name>
    <name type="synonym">Pinus glauca</name>
    <dbReference type="NCBI Taxonomy" id="3330"/>
    <lineage>
        <taxon>Eukaryota</taxon>
        <taxon>Viridiplantae</taxon>
        <taxon>Streptophyta</taxon>
        <taxon>Embryophyta</taxon>
        <taxon>Tracheophyta</taxon>
        <taxon>Spermatophyta</taxon>
        <taxon>Pinopsida</taxon>
        <taxon>Pinidae</taxon>
        <taxon>Conifers I</taxon>
        <taxon>Pinales</taxon>
        <taxon>Pinaceae</taxon>
        <taxon>Picea</taxon>
    </lineage>
</organism>
<protein>
    <submittedName>
        <fullName evidence="1">Uncharacterized protein</fullName>
    </submittedName>
</protein>